<feature type="region of interest" description="Disordered" evidence="1">
    <location>
        <begin position="52"/>
        <end position="74"/>
    </location>
</feature>
<proteinExistence type="predicted"/>
<dbReference type="EMBL" id="CP096565">
    <property type="protein sequence ID" value="UPU46275.1"/>
    <property type="molecule type" value="Genomic_DNA"/>
</dbReference>
<evidence type="ECO:0000313" key="3">
    <source>
        <dbReference type="Proteomes" id="UP000831484"/>
    </source>
</evidence>
<evidence type="ECO:0000256" key="1">
    <source>
        <dbReference type="SAM" id="MobiDB-lite"/>
    </source>
</evidence>
<keyword evidence="3" id="KW-1185">Reference proteome</keyword>
<gene>
    <name evidence="2" type="ORF">M0639_30465</name>
</gene>
<keyword evidence="2" id="KW-0614">Plasmid</keyword>
<reference evidence="3" key="1">
    <citation type="journal article" date="2022" name="Environ. Microbiol.">
        <title>Functional analysis, diversity, and distribution of carbendazim hydrolases MheI and CbmA, responsible for the initial step in carbendazim degradation.</title>
        <authorList>
            <person name="Zhang M."/>
            <person name="Bai X."/>
            <person name="Li Q."/>
            <person name="Zhang L."/>
            <person name="Zhu Q."/>
            <person name="Gao S."/>
            <person name="Ke Z."/>
            <person name="Jiang M."/>
            <person name="Hu J."/>
            <person name="Qiu J."/>
            <person name="Hong Q."/>
        </authorList>
    </citation>
    <scope>NUCLEOTIDE SEQUENCE [LARGE SCALE GENOMIC DNA]</scope>
    <source>
        <strain evidence="3">djl-6</strain>
    </source>
</reference>
<dbReference type="Proteomes" id="UP000831484">
    <property type="component" value="Plasmid pdjl-6-2"/>
</dbReference>
<geneLocation type="plasmid" evidence="2 3">
    <name>pdjl-6-2</name>
</geneLocation>
<dbReference type="RefSeq" id="WP_230544131.1">
    <property type="nucleotide sequence ID" value="NZ_CP096565.1"/>
</dbReference>
<dbReference type="AlphaFoldDB" id="A0AB38RLM5"/>
<sequence>MTAPDHATTDSLTAVDEQADPRLARSRNRLLDAAAPNFGGVLTCPSRRSRTKVVGWRSGPRPQLPQHLPSIRKI</sequence>
<feature type="region of interest" description="Disordered" evidence="1">
    <location>
        <begin position="1"/>
        <end position="21"/>
    </location>
</feature>
<evidence type="ECO:0000313" key="2">
    <source>
        <dbReference type="EMBL" id="UPU46275.1"/>
    </source>
</evidence>
<protein>
    <submittedName>
        <fullName evidence="2">Uncharacterized protein</fullName>
    </submittedName>
</protein>
<accession>A0AB38RLM5</accession>
<organism evidence="2 3">
    <name type="scientific">Rhodococcus qingshengii JCM 15477</name>
    <dbReference type="NCBI Taxonomy" id="1303681"/>
    <lineage>
        <taxon>Bacteria</taxon>
        <taxon>Bacillati</taxon>
        <taxon>Actinomycetota</taxon>
        <taxon>Actinomycetes</taxon>
        <taxon>Mycobacteriales</taxon>
        <taxon>Nocardiaceae</taxon>
        <taxon>Rhodococcus</taxon>
        <taxon>Rhodococcus erythropolis group</taxon>
    </lineage>
</organism>
<name>A0AB38RLM5_RHOSG</name>